<dbReference type="RefSeq" id="WP_282910203.1">
    <property type="nucleotide sequence ID" value="NZ_JAGRPV010000001.1"/>
</dbReference>
<dbReference type="Gene3D" id="3.20.20.80">
    <property type="entry name" value="Glycosidases"/>
    <property type="match status" value="1"/>
</dbReference>
<evidence type="ECO:0000313" key="7">
    <source>
        <dbReference type="EMBL" id="MDI4647439.1"/>
    </source>
</evidence>
<feature type="region of interest" description="Disordered" evidence="4">
    <location>
        <begin position="1074"/>
        <end position="1094"/>
    </location>
</feature>
<reference evidence="7" key="1">
    <citation type="submission" date="2023-04" db="EMBL/GenBank/DDBJ databases">
        <title>Comparative genomic analysis of Cohnella hashimotonis sp. nov., isolated from the International Space Station.</title>
        <authorList>
            <person name="Venkateswaran K."/>
            <person name="Simpson A."/>
        </authorList>
    </citation>
    <scope>NUCLEOTIDE SEQUENCE</scope>
    <source>
        <strain evidence="7">F6_2S_P_1</strain>
    </source>
</reference>
<dbReference type="InterPro" id="IPR008979">
    <property type="entry name" value="Galactose-bd-like_sf"/>
</dbReference>
<dbReference type="Gene3D" id="2.60.40.1190">
    <property type="match status" value="1"/>
</dbReference>
<keyword evidence="2" id="KW-0378">Hydrolase</keyword>
<dbReference type="Pfam" id="PF00395">
    <property type="entry name" value="SLH"/>
    <property type="match status" value="3"/>
</dbReference>
<organism evidence="7 8">
    <name type="scientific">Cohnella hashimotonis</name>
    <dbReference type="NCBI Taxonomy" id="2826895"/>
    <lineage>
        <taxon>Bacteria</taxon>
        <taxon>Bacillati</taxon>
        <taxon>Bacillota</taxon>
        <taxon>Bacilli</taxon>
        <taxon>Bacillales</taxon>
        <taxon>Paenibacillaceae</taxon>
        <taxon>Cohnella</taxon>
    </lineage>
</organism>
<gene>
    <name evidence="7" type="ORF">KB449_20885</name>
</gene>
<dbReference type="CDD" id="cd09621">
    <property type="entry name" value="CBM9_like_5"/>
    <property type="match status" value="1"/>
</dbReference>
<dbReference type="InterPro" id="IPR049166">
    <property type="entry name" value="GH39_cat"/>
</dbReference>
<dbReference type="SUPFAM" id="SSF49785">
    <property type="entry name" value="Galactose-binding domain-like"/>
    <property type="match status" value="1"/>
</dbReference>
<dbReference type="Pfam" id="PF06452">
    <property type="entry name" value="CBM9_1"/>
    <property type="match status" value="1"/>
</dbReference>
<dbReference type="SUPFAM" id="SSF51445">
    <property type="entry name" value="(Trans)glycosidases"/>
    <property type="match status" value="1"/>
</dbReference>
<protein>
    <submittedName>
        <fullName evidence="7">S-layer homology domain-containing protein</fullName>
    </submittedName>
</protein>
<evidence type="ECO:0000256" key="2">
    <source>
        <dbReference type="ARBA" id="ARBA00022801"/>
    </source>
</evidence>
<feature type="domain" description="SLH" evidence="6">
    <location>
        <begin position="1423"/>
        <end position="1486"/>
    </location>
</feature>
<keyword evidence="3" id="KW-0326">Glycosidase</keyword>
<comment type="similarity">
    <text evidence="1">Belongs to the glycosyl hydrolase 39 family.</text>
</comment>
<evidence type="ECO:0000313" key="8">
    <source>
        <dbReference type="Proteomes" id="UP001161691"/>
    </source>
</evidence>
<dbReference type="PROSITE" id="PS51175">
    <property type="entry name" value="CBM6"/>
    <property type="match status" value="1"/>
</dbReference>
<evidence type="ECO:0000259" key="6">
    <source>
        <dbReference type="PROSITE" id="PS51272"/>
    </source>
</evidence>
<name>A0ABT6TNE0_9BACL</name>
<dbReference type="InterPro" id="IPR010502">
    <property type="entry name" value="Carb-bd_dom_fam9"/>
</dbReference>
<dbReference type="PROSITE" id="PS51272">
    <property type="entry name" value="SLH"/>
    <property type="match status" value="3"/>
</dbReference>
<dbReference type="InterPro" id="IPR005084">
    <property type="entry name" value="CBM6"/>
</dbReference>
<keyword evidence="8" id="KW-1185">Reference proteome</keyword>
<proteinExistence type="inferred from homology"/>
<sequence length="1486" mass="160439">MKPAAVNAETSSTMIRYEAEDGAFGGSGRPGHADQASNGMIAELPMLGDSTEISVTSATYRTAPLVIRYANGNAETAIMGLYVNGVKMQQIFFPSTGGWTSFVDTAPVQIPLNEGSANKVKLQLEEDANPFNDDVFNADLDYFQIDMEPYGVDLTSSKKGNIFSVTEDVYFNFRLTDFIDRDQDLNLDLKVTDYTGNTVYTAQLSDEHLPADGEIVKEHLTLPITQHGVFNLRVTGKDALNNAELFEKNVSFSVVYPVNPARGNDDIFAAGVHLSDYLTGVDGNLSAMATAGFESERDGMMWSYAETEKGVLRFLPEWDEIVDEALDNGIKPFIILSYGNNFYDEGGMPYSEEGLKAFANYVTFVATHLKGKVAEFEVWNEPNIFNPTDRSEEDYAELLKVAYKALKAVDPDNVVIGGAFGGVDIDWLRKMMETTGPDGEKYGTKYMDALSVHPYSYPVSPEAGDLLGKTQRLKNLLAEYGDVLPLYYTEMGWPTHIGDRGVSEEISGAYAVRANVLSMSAGGIAKLFWYDFQNDGTDVTYNEHNFGLINARTDSFNPSGAKLNYVAYNALANKLAGARFVSSSKPDATLNLYKFHRDSDNQDVLVAWNEFAAKSIGLSVGEGSFKVTDMLGNSADYTTVDGVLSVAVSDNPIYIEGDIAGLETASPSFSVANLAPEAIPGEVFPIIINRSASTADIAGSFELQLPDGWSLQGGSTFAAGTAPIELRVMVPDGEQMKPFNMNIKVKSGTSTLTSIRVQPTVVGPVKVTVEPKSVDSQDWNKWSLDIHLKNHSSLSAIDGTMTIENPAEWATVKTITPIPPGQTGTVTIPVDQPNSKLNQVKLKIELSDGYSIEQQFPVSFLAAEQAVTAPAIDGVISAGEWSGAMRINLNTPDQVQEMADWGGVDDMSAQAYVKWDASKLYFAVDVTDDVQRQTATDDGIWAGDGIQLAFDPARADGIGSMGNHEIGFALSDDHEVQSWRWTAIAGKQPGEFDGADTRIVRDEATKHTIYETAIPWNELLAEGAAVQPGDRFGFSFLINEDDGQGRDGWMEYMGGIGLTKDPMYYGDLVLAPAPSPPPASSTPSGATPSPEPGKITMKPVLDQKGTAMARTSAEALNRALTGVVATEAGKKKVTIQLQTVEGAARYAVELPQSVLKTLDSGLTIEMVTELGTVTLPANLFEGTDGASAAFVGISIGTAEDKNLDDKTKAIVTGKPMIELRATADGKPIDWSNRSLPVTVSIPYKPAAEELPALENLTVVYIDANGTAIPVPSGKYDEAKQSVVFRTTHFSAFAVAYVQKTFADIANSWAKHAIETLAAKGIISGKTDTTFVPKEKMTRADFVMMVIKGLSLDANNDVNFSDVKKESYYYDAIGVAKKMGIVKGTGEDAFNPEIPITREDVAVISARALAAAEALDAEASAGSLSRFVDKDDISAYAASSIAFLLDRGIIQGVPSGHSYKMLPKSELSREEAAKMIYQMYLKNNAGE</sequence>
<dbReference type="PANTHER" id="PTHR12631:SF10">
    <property type="entry name" value="BETA-XYLOSIDASE-LIKE PROTEIN-RELATED"/>
    <property type="match status" value="1"/>
</dbReference>
<dbReference type="Gene3D" id="2.60.120.260">
    <property type="entry name" value="Galactose-binding domain-like"/>
    <property type="match status" value="1"/>
</dbReference>
<dbReference type="EMBL" id="JAGRPV010000001">
    <property type="protein sequence ID" value="MDI4647439.1"/>
    <property type="molecule type" value="Genomic_DNA"/>
</dbReference>
<dbReference type="Pfam" id="PF01229">
    <property type="entry name" value="Glyco_hydro_39"/>
    <property type="match status" value="1"/>
</dbReference>
<dbReference type="PANTHER" id="PTHR12631">
    <property type="entry name" value="ALPHA-L-IDURONIDASE"/>
    <property type="match status" value="1"/>
</dbReference>
<feature type="domain" description="SLH" evidence="6">
    <location>
        <begin position="1360"/>
        <end position="1418"/>
    </location>
</feature>
<dbReference type="InterPro" id="IPR017853">
    <property type="entry name" value="GH"/>
</dbReference>
<feature type="domain" description="SLH" evidence="6">
    <location>
        <begin position="1296"/>
        <end position="1359"/>
    </location>
</feature>
<dbReference type="InterPro" id="IPR051923">
    <property type="entry name" value="Glycosyl_Hydrolase_39"/>
</dbReference>
<comment type="caution">
    <text evidence="7">The sequence shown here is derived from an EMBL/GenBank/DDBJ whole genome shotgun (WGS) entry which is preliminary data.</text>
</comment>
<accession>A0ABT6TNE0</accession>
<evidence type="ECO:0000256" key="4">
    <source>
        <dbReference type="SAM" id="MobiDB-lite"/>
    </source>
</evidence>
<dbReference type="InterPro" id="IPR001119">
    <property type="entry name" value="SLH_dom"/>
</dbReference>
<evidence type="ECO:0000259" key="5">
    <source>
        <dbReference type="PROSITE" id="PS51175"/>
    </source>
</evidence>
<evidence type="ECO:0000256" key="3">
    <source>
        <dbReference type="ARBA" id="ARBA00023295"/>
    </source>
</evidence>
<dbReference type="Proteomes" id="UP001161691">
    <property type="component" value="Unassembled WGS sequence"/>
</dbReference>
<feature type="domain" description="CBM6" evidence="5">
    <location>
        <begin position="15"/>
        <end position="146"/>
    </location>
</feature>
<dbReference type="SUPFAM" id="SSF49344">
    <property type="entry name" value="CBD9-like"/>
    <property type="match status" value="1"/>
</dbReference>
<evidence type="ECO:0000256" key="1">
    <source>
        <dbReference type="ARBA" id="ARBA00008875"/>
    </source>
</evidence>